<dbReference type="InterPro" id="IPR009000">
    <property type="entry name" value="Transl_B-barrel_sf"/>
</dbReference>
<keyword evidence="12" id="KW-0175">Coiled coil</keyword>
<keyword evidence="5 11" id="KW-0547">Nucleotide-binding</keyword>
<comment type="domain">
    <text evidence="11">Consists of three domains; the N-terminal catalytic domain, the editing domain and the C-terminal C-Ala domain. The editing domain removes incorrectly charged amino acids, while the C-Ala domain, along with tRNA(Ala), serves as a bridge to cooperatively bring together the editing and aminoacylation centers thus stimulating deacylation of misacylated tRNAs.</text>
</comment>
<evidence type="ECO:0000256" key="1">
    <source>
        <dbReference type="ARBA" id="ARBA00008226"/>
    </source>
</evidence>
<evidence type="ECO:0000256" key="8">
    <source>
        <dbReference type="ARBA" id="ARBA00022884"/>
    </source>
</evidence>
<dbReference type="RefSeq" id="WP_067546647.1">
    <property type="nucleotide sequence ID" value="NZ_CP012836.1"/>
</dbReference>
<dbReference type="Gene3D" id="3.30.980.10">
    <property type="entry name" value="Threonyl-trna Synthetase, Chain A, domain 2"/>
    <property type="match status" value="1"/>
</dbReference>
<dbReference type="SMART" id="SM00863">
    <property type="entry name" value="tRNA_SAD"/>
    <property type="match status" value="1"/>
</dbReference>
<sequence>MEAKKIRSTFIEFFQSKNHQYVPSSPIVVKNDPTLMFTNAGMNQFKDAFLGNEIAKYPRVANSQKCLRVSGKHNDLEEVGVDTYHHTMFEMLGNWSFGDYFKKEAIEWAWELLTEVYKLPKDRLYVSVFQGDKGDNLEKDQEAYDLWKSIVPEERIIMGSKKDNFWEMGDTGPCGPCSEIHVDLRTDEERAGIPGRDLVNNDHPQVIEIWNLVFMQFNRLADGSLKELPAKHVDTGMGFERLVRAIQMKSSNYDTDLFTPFIQALEKKSGKTYGINEQDDIAFRVIVDHIRAISFTIADGQIPSNNKAGYVIRRILRRAVRYGYTFLGFHQPFLHELTPLIAEYFGDIFPEVRAQQEFIAKVIQEEEASFLRTLDNGLKMLESIKAELKEKNQTVIPGKTAFELYDTYGFPLDLTSLIARENGLSVDEKGFGEEMEKQKTRSRAASEQETGDWVMVHEDSGVEFVGYDFTETFSHIIKYRTISDKKGDRYQIVLDKTPFYAESGGQVGDTGWLISDSEKIRVLDTKKENDLIVHFVEKVPSNPKARFSSEVDRTKRQLTMNNHTATHLLQSALREVLGDHIQQRGSLVNENLLRFDFSHFGKMTEEEISKVEDIVNGKIRENIQLFEQRNVPIEEAKKMGATALFGEKYGDFVRVITFDKDFSVELCGGTHVPSTSQIGLFKITSEGSISAGVRRVEAITSKTAEEYLRGQEALVKELADLLKNPKDLKKAVESLLQERNELKKEIEAMHLEKAAGVKTSLMSQFVSKGDMSVLIAKVALPNADSLKKLAYELKNEVAQALIILAAQIEDKPQIAVILDEELISAKGLNAGQIVRDLAKEIQGGGGGQPFFATAGGKDLSGLDKVVDKAREMFL</sequence>
<dbReference type="Pfam" id="PF07973">
    <property type="entry name" value="tRNA_SAD"/>
    <property type="match status" value="1"/>
</dbReference>
<evidence type="ECO:0000313" key="15">
    <source>
        <dbReference type="EMBL" id="AMQ56693.1"/>
    </source>
</evidence>
<keyword evidence="2 11" id="KW-0820">tRNA-binding</keyword>
<dbReference type="InterPro" id="IPR023033">
    <property type="entry name" value="Ala_tRNA_ligase_euk/bac"/>
</dbReference>
<dbReference type="GO" id="GO:0005737">
    <property type="term" value="C:cytoplasm"/>
    <property type="evidence" value="ECO:0007669"/>
    <property type="project" value="UniProtKB-SubCell"/>
</dbReference>
<reference evidence="16" key="1">
    <citation type="submission" date="2015-09" db="EMBL/GenBank/DDBJ databases">
        <title>Complete sequence of Algoriphagus sp. M8-2.</title>
        <authorList>
            <person name="Shintani M."/>
        </authorList>
    </citation>
    <scope>NUCLEOTIDE SEQUENCE [LARGE SCALE GENOMIC DNA]</scope>
    <source>
        <strain evidence="16">M8-2</strain>
    </source>
</reference>
<dbReference type="Gene3D" id="6.10.250.550">
    <property type="match status" value="1"/>
</dbReference>
<dbReference type="GO" id="GO:0002161">
    <property type="term" value="F:aminoacyl-tRNA deacylase activity"/>
    <property type="evidence" value="ECO:0007669"/>
    <property type="project" value="TreeGrafter"/>
</dbReference>
<dbReference type="Pfam" id="PF02272">
    <property type="entry name" value="DHHA1"/>
    <property type="match status" value="1"/>
</dbReference>
<dbReference type="GO" id="GO:0006419">
    <property type="term" value="P:alanyl-tRNA aminoacylation"/>
    <property type="evidence" value="ECO:0007669"/>
    <property type="project" value="UniProtKB-UniRule"/>
</dbReference>
<proteinExistence type="inferred from homology"/>
<dbReference type="InterPro" id="IPR045864">
    <property type="entry name" value="aa-tRNA-synth_II/BPL/LPL"/>
</dbReference>
<dbReference type="GO" id="GO:0008270">
    <property type="term" value="F:zinc ion binding"/>
    <property type="evidence" value="ECO:0007669"/>
    <property type="project" value="UniProtKB-UniRule"/>
</dbReference>
<evidence type="ECO:0000256" key="11">
    <source>
        <dbReference type="HAMAP-Rule" id="MF_00036"/>
    </source>
</evidence>
<dbReference type="HAMAP" id="MF_00036_B">
    <property type="entry name" value="Ala_tRNA_synth_B"/>
    <property type="match status" value="1"/>
</dbReference>
<evidence type="ECO:0000256" key="12">
    <source>
        <dbReference type="SAM" id="Coils"/>
    </source>
</evidence>
<dbReference type="FunFam" id="3.10.310.40:FF:000001">
    <property type="entry name" value="Alanine--tRNA ligase"/>
    <property type="match status" value="1"/>
</dbReference>
<evidence type="ECO:0000256" key="13">
    <source>
        <dbReference type="SAM" id="MobiDB-lite"/>
    </source>
</evidence>
<dbReference type="GO" id="GO:0000049">
    <property type="term" value="F:tRNA binding"/>
    <property type="evidence" value="ECO:0007669"/>
    <property type="project" value="UniProtKB-KW"/>
</dbReference>
<keyword evidence="16" id="KW-1185">Reference proteome</keyword>
<dbReference type="EMBL" id="CP012836">
    <property type="protein sequence ID" value="AMQ56693.1"/>
    <property type="molecule type" value="Genomic_DNA"/>
</dbReference>
<feature type="binding site" evidence="11">
    <location>
        <position position="671"/>
    </location>
    <ligand>
        <name>Zn(2+)</name>
        <dbReference type="ChEBI" id="CHEBI:29105"/>
    </ligand>
</feature>
<reference evidence="15 16" key="2">
    <citation type="journal article" date="2016" name="Genome Announc.">
        <title>Complete Genome Sequence of Algoriphagus sp. Strain M8-2, Isolated from a Brackish Lake.</title>
        <authorList>
            <person name="Muraguchi Y."/>
            <person name="Kushimoto K."/>
            <person name="Ohtsubo Y."/>
            <person name="Suzuki T."/>
            <person name="Dohra H."/>
            <person name="Kimbara K."/>
            <person name="Shintani M."/>
        </authorList>
    </citation>
    <scope>NUCLEOTIDE SEQUENCE [LARGE SCALE GENOMIC DNA]</scope>
    <source>
        <strain evidence="15 16">M8-2</strain>
    </source>
</reference>
<keyword evidence="11" id="KW-0963">Cytoplasm</keyword>
<dbReference type="FunFam" id="3.30.980.10:FF:000004">
    <property type="entry name" value="Alanine--tRNA ligase, cytoplasmic"/>
    <property type="match status" value="1"/>
</dbReference>
<dbReference type="InterPro" id="IPR050058">
    <property type="entry name" value="Ala-tRNA_ligase"/>
</dbReference>
<feature type="binding site" evidence="11">
    <location>
        <position position="567"/>
    </location>
    <ligand>
        <name>Zn(2+)</name>
        <dbReference type="ChEBI" id="CHEBI:29105"/>
    </ligand>
</feature>
<dbReference type="FunFam" id="3.30.930.10:FF:000011">
    <property type="entry name" value="Alanine--tRNA ligase, cytoplasmic"/>
    <property type="match status" value="1"/>
</dbReference>
<dbReference type="Gene3D" id="3.10.310.40">
    <property type="match status" value="1"/>
</dbReference>
<keyword evidence="6 11" id="KW-0862">Zinc</keyword>
<name>A0A142ENI8_9BACT</name>
<dbReference type="KEGG" id="alm:AO498_09690"/>
<dbReference type="NCBIfam" id="TIGR00344">
    <property type="entry name" value="alaS"/>
    <property type="match status" value="1"/>
</dbReference>
<feature type="coiled-coil region" evidence="12">
    <location>
        <begin position="725"/>
        <end position="752"/>
    </location>
</feature>
<feature type="domain" description="Alanyl-transfer RNA synthetases family profile" evidence="14">
    <location>
        <begin position="1"/>
        <end position="710"/>
    </location>
</feature>
<dbReference type="Gene3D" id="2.40.30.130">
    <property type="match status" value="1"/>
</dbReference>
<feature type="binding site" evidence="11">
    <location>
        <position position="667"/>
    </location>
    <ligand>
        <name>Zn(2+)</name>
        <dbReference type="ChEBI" id="CHEBI:29105"/>
    </ligand>
</feature>
<keyword evidence="10 11" id="KW-0030">Aminoacyl-tRNA synthetase</keyword>
<keyword evidence="9 11" id="KW-0648">Protein biosynthesis</keyword>
<keyword evidence="7 11" id="KW-0067">ATP-binding</keyword>
<dbReference type="SUPFAM" id="SSF101353">
    <property type="entry name" value="Putative anticodon-binding domain of alanyl-tRNA synthetase (AlaRS)"/>
    <property type="match status" value="1"/>
</dbReference>
<feature type="compositionally biased region" description="Basic and acidic residues" evidence="13">
    <location>
        <begin position="430"/>
        <end position="439"/>
    </location>
</feature>
<evidence type="ECO:0000256" key="4">
    <source>
        <dbReference type="ARBA" id="ARBA00022723"/>
    </source>
</evidence>
<dbReference type="PATRIC" id="fig|1727163.4.peg.2024"/>
<dbReference type="AlphaFoldDB" id="A0A142ENI8"/>
<comment type="catalytic activity">
    <reaction evidence="11">
        <text>tRNA(Ala) + L-alanine + ATP = L-alanyl-tRNA(Ala) + AMP + diphosphate</text>
        <dbReference type="Rhea" id="RHEA:12540"/>
        <dbReference type="Rhea" id="RHEA-COMP:9657"/>
        <dbReference type="Rhea" id="RHEA-COMP:9923"/>
        <dbReference type="ChEBI" id="CHEBI:30616"/>
        <dbReference type="ChEBI" id="CHEBI:33019"/>
        <dbReference type="ChEBI" id="CHEBI:57972"/>
        <dbReference type="ChEBI" id="CHEBI:78442"/>
        <dbReference type="ChEBI" id="CHEBI:78497"/>
        <dbReference type="ChEBI" id="CHEBI:456215"/>
        <dbReference type="EC" id="6.1.1.7"/>
    </reaction>
</comment>
<dbReference type="InterPro" id="IPR003156">
    <property type="entry name" value="DHHA1_dom"/>
</dbReference>
<dbReference type="GO" id="GO:0005524">
    <property type="term" value="F:ATP binding"/>
    <property type="evidence" value="ECO:0007669"/>
    <property type="project" value="UniProtKB-UniRule"/>
</dbReference>
<dbReference type="InterPro" id="IPR018164">
    <property type="entry name" value="Ala-tRNA-synth_IIc_N"/>
</dbReference>
<dbReference type="FunFam" id="3.30.54.20:FF:000001">
    <property type="entry name" value="Alanine--tRNA ligase"/>
    <property type="match status" value="1"/>
</dbReference>
<dbReference type="PANTHER" id="PTHR11777:SF9">
    <property type="entry name" value="ALANINE--TRNA LIGASE, CYTOPLASMIC"/>
    <property type="match status" value="1"/>
</dbReference>
<dbReference type="InterPro" id="IPR002318">
    <property type="entry name" value="Ala-tRNA-lgiase_IIc"/>
</dbReference>
<dbReference type="SUPFAM" id="SSF50447">
    <property type="entry name" value="Translation proteins"/>
    <property type="match status" value="1"/>
</dbReference>
<dbReference type="EC" id="6.1.1.7" evidence="11"/>
<evidence type="ECO:0000259" key="14">
    <source>
        <dbReference type="PROSITE" id="PS50860"/>
    </source>
</evidence>
<keyword evidence="8 11" id="KW-0694">RNA-binding</keyword>
<dbReference type="Gene3D" id="3.30.54.20">
    <property type="match status" value="1"/>
</dbReference>
<evidence type="ECO:0000256" key="2">
    <source>
        <dbReference type="ARBA" id="ARBA00022555"/>
    </source>
</evidence>
<dbReference type="PANTHER" id="PTHR11777">
    <property type="entry name" value="ALANYL-TRNA SYNTHETASE"/>
    <property type="match status" value="1"/>
</dbReference>
<comment type="cofactor">
    <cofactor evidence="11">
        <name>Zn(2+)</name>
        <dbReference type="ChEBI" id="CHEBI:29105"/>
    </cofactor>
    <text evidence="11">Binds 1 zinc ion per subunit.</text>
</comment>
<dbReference type="InterPro" id="IPR018163">
    <property type="entry name" value="Thr/Ala-tRNA-synth_IIc_edit"/>
</dbReference>
<comment type="function">
    <text evidence="11">Catalyzes the attachment of alanine to tRNA(Ala) in a two-step reaction: alanine is first activated by ATP to form Ala-AMP and then transferred to the acceptor end of tRNA(Ala). Also edits incorrectly charged Ser-tRNA(Ala) and Gly-tRNA(Ala) via its editing domain.</text>
</comment>
<keyword evidence="4 11" id="KW-0479">Metal-binding</keyword>
<feature type="binding site" evidence="11">
    <location>
        <position position="563"/>
    </location>
    <ligand>
        <name>Zn(2+)</name>
        <dbReference type="ChEBI" id="CHEBI:29105"/>
    </ligand>
</feature>
<dbReference type="InterPro" id="IPR018162">
    <property type="entry name" value="Ala-tRNA-ligase_IIc_anticod-bd"/>
</dbReference>
<keyword evidence="3 11" id="KW-0436">Ligase</keyword>
<protein>
    <recommendedName>
        <fullName evidence="11">Alanine--tRNA ligase</fullName>
        <ecNumber evidence="11">6.1.1.7</ecNumber>
    </recommendedName>
    <alternativeName>
        <fullName evidence="11">Alanyl-tRNA synthetase</fullName>
        <shortName evidence="11">AlaRS</shortName>
    </alternativeName>
</protein>
<dbReference type="CDD" id="cd00673">
    <property type="entry name" value="AlaRS_core"/>
    <property type="match status" value="1"/>
</dbReference>
<evidence type="ECO:0000256" key="10">
    <source>
        <dbReference type="ARBA" id="ARBA00023146"/>
    </source>
</evidence>
<dbReference type="SUPFAM" id="SSF55681">
    <property type="entry name" value="Class II aaRS and biotin synthetases"/>
    <property type="match status" value="1"/>
</dbReference>
<evidence type="ECO:0000256" key="3">
    <source>
        <dbReference type="ARBA" id="ARBA00022598"/>
    </source>
</evidence>
<dbReference type="Gene3D" id="3.30.930.10">
    <property type="entry name" value="Bira Bifunctional Protein, Domain 2"/>
    <property type="match status" value="1"/>
</dbReference>
<dbReference type="PRINTS" id="PR00980">
    <property type="entry name" value="TRNASYNTHALA"/>
</dbReference>
<evidence type="ECO:0000256" key="5">
    <source>
        <dbReference type="ARBA" id="ARBA00022741"/>
    </source>
</evidence>
<dbReference type="OrthoDB" id="9803884at2"/>
<dbReference type="STRING" id="1727163.AO498_09690"/>
<evidence type="ECO:0000313" key="16">
    <source>
        <dbReference type="Proteomes" id="UP000073816"/>
    </source>
</evidence>
<organism evidence="15 16">
    <name type="scientific">Algoriphagus sanaruensis</name>
    <dbReference type="NCBI Taxonomy" id="1727163"/>
    <lineage>
        <taxon>Bacteria</taxon>
        <taxon>Pseudomonadati</taxon>
        <taxon>Bacteroidota</taxon>
        <taxon>Cytophagia</taxon>
        <taxon>Cytophagales</taxon>
        <taxon>Cyclobacteriaceae</taxon>
        <taxon>Algoriphagus</taxon>
    </lineage>
</organism>
<accession>A0A142ENI8</accession>
<evidence type="ECO:0000256" key="7">
    <source>
        <dbReference type="ARBA" id="ARBA00022840"/>
    </source>
</evidence>
<feature type="region of interest" description="Disordered" evidence="13">
    <location>
        <begin position="430"/>
        <end position="450"/>
    </location>
</feature>
<dbReference type="Proteomes" id="UP000073816">
    <property type="component" value="Chromosome"/>
</dbReference>
<comment type="similarity">
    <text evidence="1 11">Belongs to the class-II aminoacyl-tRNA synthetase family.</text>
</comment>
<dbReference type="SUPFAM" id="SSF55186">
    <property type="entry name" value="ThrRS/AlaRS common domain"/>
    <property type="match status" value="1"/>
</dbReference>
<evidence type="ECO:0000256" key="6">
    <source>
        <dbReference type="ARBA" id="ARBA00022833"/>
    </source>
</evidence>
<evidence type="ECO:0000256" key="9">
    <source>
        <dbReference type="ARBA" id="ARBA00022917"/>
    </source>
</evidence>
<dbReference type="PROSITE" id="PS50860">
    <property type="entry name" value="AA_TRNA_LIGASE_II_ALA"/>
    <property type="match status" value="1"/>
</dbReference>
<gene>
    <name evidence="11" type="primary">alaS</name>
    <name evidence="15" type="ORF">AO498_09690</name>
</gene>
<dbReference type="Pfam" id="PF01411">
    <property type="entry name" value="tRNA-synt_2c"/>
    <property type="match status" value="1"/>
</dbReference>
<comment type="subcellular location">
    <subcellularLocation>
        <location evidence="11">Cytoplasm</location>
    </subcellularLocation>
</comment>
<dbReference type="InterPro" id="IPR012947">
    <property type="entry name" value="tRNA_SAD"/>
</dbReference>
<dbReference type="GO" id="GO:0004813">
    <property type="term" value="F:alanine-tRNA ligase activity"/>
    <property type="evidence" value="ECO:0007669"/>
    <property type="project" value="UniProtKB-UniRule"/>
</dbReference>
<dbReference type="InterPro" id="IPR018165">
    <property type="entry name" value="Ala-tRNA-synth_IIc_core"/>
</dbReference>